<dbReference type="Proteomes" id="UP001408789">
    <property type="component" value="Unassembled WGS sequence"/>
</dbReference>
<feature type="compositionally biased region" description="Polar residues" evidence="1">
    <location>
        <begin position="34"/>
        <end position="46"/>
    </location>
</feature>
<feature type="compositionally biased region" description="Basic and acidic residues" evidence="1">
    <location>
        <begin position="47"/>
        <end position="59"/>
    </location>
</feature>
<dbReference type="AlphaFoldDB" id="A0AAP0HA09"/>
<evidence type="ECO:0000256" key="1">
    <source>
        <dbReference type="SAM" id="MobiDB-lite"/>
    </source>
</evidence>
<comment type="caution">
    <text evidence="2">The sequence shown here is derived from an EMBL/GenBank/DDBJ whole genome shotgun (WGS) entry which is preliminary data.</text>
</comment>
<dbReference type="PANTHER" id="PTHR45023">
    <property type="match status" value="1"/>
</dbReference>
<gene>
    <name evidence="2" type="ORF">SSX86_003546</name>
</gene>
<proteinExistence type="predicted"/>
<sequence>MSAWCLVSEDNVRGKDSGGSTKRSRTTEKGEYFVNSNLETPTSSGSRARERPIGRDAAKKKGKGKTSNEIIEECRAMRLTRDNEFELMKKKIELDQEKVQLMKEKKQEMKENELMKMQLVHLNTLLGKESLSLEEENMKRSLMVKFYGN</sequence>
<evidence type="ECO:0008006" key="4">
    <source>
        <dbReference type="Google" id="ProtNLM"/>
    </source>
</evidence>
<organism evidence="2 3">
    <name type="scientific">Deinandra increscens subsp. villosa</name>
    <dbReference type="NCBI Taxonomy" id="3103831"/>
    <lineage>
        <taxon>Eukaryota</taxon>
        <taxon>Viridiplantae</taxon>
        <taxon>Streptophyta</taxon>
        <taxon>Embryophyta</taxon>
        <taxon>Tracheophyta</taxon>
        <taxon>Spermatophyta</taxon>
        <taxon>Magnoliopsida</taxon>
        <taxon>eudicotyledons</taxon>
        <taxon>Gunneridae</taxon>
        <taxon>Pentapetalae</taxon>
        <taxon>asterids</taxon>
        <taxon>campanulids</taxon>
        <taxon>Asterales</taxon>
        <taxon>Asteraceae</taxon>
        <taxon>Asteroideae</taxon>
        <taxon>Heliantheae alliance</taxon>
        <taxon>Madieae</taxon>
        <taxon>Madiinae</taxon>
        <taxon>Deinandra</taxon>
    </lineage>
</organism>
<feature type="region of interest" description="Disordered" evidence="1">
    <location>
        <begin position="1"/>
        <end position="66"/>
    </location>
</feature>
<accession>A0AAP0HA09</accession>
<evidence type="ECO:0000313" key="2">
    <source>
        <dbReference type="EMBL" id="KAK9075225.1"/>
    </source>
</evidence>
<evidence type="ECO:0000313" key="3">
    <source>
        <dbReference type="Proteomes" id="UP001408789"/>
    </source>
</evidence>
<reference evidence="2 3" key="1">
    <citation type="submission" date="2024-04" db="EMBL/GenBank/DDBJ databases">
        <title>The reference genome of an endangered Asteraceae, Deinandra increscens subsp. villosa, native to the Central Coast of California.</title>
        <authorList>
            <person name="Guilliams M."/>
            <person name="Hasenstab-Lehman K."/>
            <person name="Meyer R."/>
            <person name="Mcevoy S."/>
        </authorList>
    </citation>
    <scope>NUCLEOTIDE SEQUENCE [LARGE SCALE GENOMIC DNA]</scope>
    <source>
        <tissue evidence="2">Leaf</tissue>
    </source>
</reference>
<dbReference type="PANTHER" id="PTHR45023:SF4">
    <property type="entry name" value="GLYCINE-RICH PROTEIN-RELATED"/>
    <property type="match status" value="1"/>
</dbReference>
<name>A0AAP0HA09_9ASTR</name>
<protein>
    <recommendedName>
        <fullName evidence="4">No apical meristem-associated C-terminal domain-containing protein</fullName>
    </recommendedName>
</protein>
<dbReference type="EMBL" id="JBCNJP010000007">
    <property type="protein sequence ID" value="KAK9075225.1"/>
    <property type="molecule type" value="Genomic_DNA"/>
</dbReference>
<keyword evidence="3" id="KW-1185">Reference proteome</keyword>